<keyword evidence="5 7" id="KW-1133">Transmembrane helix</keyword>
<evidence type="ECO:0000259" key="9">
    <source>
        <dbReference type="Pfam" id="PF21082"/>
    </source>
</evidence>
<dbReference type="SUPFAM" id="SSF82689">
    <property type="entry name" value="Mechanosensitive channel protein MscS (YggB), C-terminal domain"/>
    <property type="match status" value="1"/>
</dbReference>
<keyword evidence="6 7" id="KW-0472">Membrane</keyword>
<evidence type="ECO:0000256" key="7">
    <source>
        <dbReference type="SAM" id="Phobius"/>
    </source>
</evidence>
<organism evidence="11">
    <name type="scientific">bioreactor metagenome</name>
    <dbReference type="NCBI Taxonomy" id="1076179"/>
    <lineage>
        <taxon>unclassified sequences</taxon>
        <taxon>metagenomes</taxon>
        <taxon>ecological metagenomes</taxon>
    </lineage>
</organism>
<dbReference type="Pfam" id="PF21088">
    <property type="entry name" value="MS_channel_1st"/>
    <property type="match status" value="1"/>
</dbReference>
<evidence type="ECO:0000256" key="3">
    <source>
        <dbReference type="ARBA" id="ARBA00022475"/>
    </source>
</evidence>
<dbReference type="Pfam" id="PF21082">
    <property type="entry name" value="MS_channel_3rd"/>
    <property type="match status" value="1"/>
</dbReference>
<comment type="subcellular location">
    <subcellularLocation>
        <location evidence="1">Cell membrane</location>
        <topology evidence="1">Multi-pass membrane protein</topology>
    </subcellularLocation>
</comment>
<dbReference type="Pfam" id="PF00924">
    <property type="entry name" value="MS_channel_2nd"/>
    <property type="match status" value="1"/>
</dbReference>
<evidence type="ECO:0000259" key="10">
    <source>
        <dbReference type="Pfam" id="PF21088"/>
    </source>
</evidence>
<dbReference type="Gene3D" id="3.30.70.100">
    <property type="match status" value="1"/>
</dbReference>
<dbReference type="InterPro" id="IPR006686">
    <property type="entry name" value="MscS_channel_CS"/>
</dbReference>
<comment type="similarity">
    <text evidence="2">Belongs to the MscS (TC 1.A.23) family.</text>
</comment>
<dbReference type="InterPro" id="IPR008910">
    <property type="entry name" value="MSC_TM_helix"/>
</dbReference>
<dbReference type="PROSITE" id="PS01246">
    <property type="entry name" value="UPF0003"/>
    <property type="match status" value="1"/>
</dbReference>
<dbReference type="Pfam" id="PF05552">
    <property type="entry name" value="MS_channel_1st_1"/>
    <property type="match status" value="1"/>
</dbReference>
<dbReference type="GO" id="GO:0005886">
    <property type="term" value="C:plasma membrane"/>
    <property type="evidence" value="ECO:0007669"/>
    <property type="project" value="UniProtKB-SubCell"/>
</dbReference>
<dbReference type="PANTHER" id="PTHR30221:SF1">
    <property type="entry name" value="SMALL-CONDUCTANCE MECHANOSENSITIVE CHANNEL"/>
    <property type="match status" value="1"/>
</dbReference>
<comment type="caution">
    <text evidence="11">The sequence shown here is derived from an EMBL/GenBank/DDBJ whole genome shotgun (WGS) entry which is preliminary data.</text>
</comment>
<dbReference type="Gene3D" id="2.30.30.60">
    <property type="match status" value="1"/>
</dbReference>
<evidence type="ECO:0008006" key="12">
    <source>
        <dbReference type="Google" id="ProtNLM"/>
    </source>
</evidence>
<evidence type="ECO:0000313" key="11">
    <source>
        <dbReference type="EMBL" id="MPL94826.1"/>
    </source>
</evidence>
<dbReference type="SUPFAM" id="SSF82861">
    <property type="entry name" value="Mechanosensitive channel protein MscS (YggB), transmembrane region"/>
    <property type="match status" value="1"/>
</dbReference>
<dbReference type="Gene3D" id="1.10.287.1260">
    <property type="match status" value="1"/>
</dbReference>
<evidence type="ECO:0000256" key="6">
    <source>
        <dbReference type="ARBA" id="ARBA00023136"/>
    </source>
</evidence>
<protein>
    <recommendedName>
        <fullName evidence="12">Small-conductance mechanosensitive channel</fullName>
    </recommendedName>
</protein>
<dbReference type="GO" id="GO:0008381">
    <property type="term" value="F:mechanosensitive monoatomic ion channel activity"/>
    <property type="evidence" value="ECO:0007669"/>
    <property type="project" value="InterPro"/>
</dbReference>
<feature type="domain" description="Mechanosensitive ion channel MscS C-terminal" evidence="9">
    <location>
        <begin position="221"/>
        <end position="300"/>
    </location>
</feature>
<feature type="transmembrane region" description="Helical" evidence="7">
    <location>
        <begin position="102"/>
        <end position="125"/>
    </location>
</feature>
<sequence length="306" mass="33411">MLQTETPSAAAEKLAEHADKVATNVESVTTAATQSTVETVKQSIDMIQQLQQKGINLLLDYGPKILVALLLLWLGFKLTNFLCKRIKKLMVKREVDSSLVPFIIQVISIVLKILIILSVISIIGIPMTSFIALLGAMGLAIGMAFSGTLSNIAGGVVLLVLRPFKSGDYIAAQGTEGTVKSVQIFTTVLITPDNKTISIPNGPLSSGTITNFSLLETRRLDINIKLAHGVNASLIASDILNILNQDQRVLKEPEPVVLTQITESSLTLSSRVWVKTENYWDVHTTLSKNIYQYLFDNKIDVPIVKI</sequence>
<dbReference type="SUPFAM" id="SSF50182">
    <property type="entry name" value="Sm-like ribonucleoproteins"/>
    <property type="match status" value="1"/>
</dbReference>
<accession>A0A644VU05</accession>
<keyword evidence="3" id="KW-1003">Cell membrane</keyword>
<dbReference type="InterPro" id="IPR023408">
    <property type="entry name" value="MscS_beta-dom_sf"/>
</dbReference>
<proteinExistence type="inferred from homology"/>
<evidence type="ECO:0000259" key="8">
    <source>
        <dbReference type="Pfam" id="PF00924"/>
    </source>
</evidence>
<dbReference type="InterPro" id="IPR006685">
    <property type="entry name" value="MscS_channel_2nd"/>
</dbReference>
<evidence type="ECO:0000256" key="5">
    <source>
        <dbReference type="ARBA" id="ARBA00022989"/>
    </source>
</evidence>
<dbReference type="PANTHER" id="PTHR30221">
    <property type="entry name" value="SMALL-CONDUCTANCE MECHANOSENSITIVE CHANNEL"/>
    <property type="match status" value="1"/>
</dbReference>
<dbReference type="InterPro" id="IPR010920">
    <property type="entry name" value="LSM_dom_sf"/>
</dbReference>
<reference evidence="11" key="1">
    <citation type="submission" date="2019-08" db="EMBL/GenBank/DDBJ databases">
        <authorList>
            <person name="Kucharzyk K."/>
            <person name="Murdoch R.W."/>
            <person name="Higgins S."/>
            <person name="Loffler F."/>
        </authorList>
    </citation>
    <scope>NUCLEOTIDE SEQUENCE</scope>
</reference>
<gene>
    <name evidence="11" type="ORF">SDC9_40984</name>
</gene>
<feature type="domain" description="Mechanosensitive ion channel transmembrane helices 2/3" evidence="10">
    <location>
        <begin position="106"/>
        <end position="145"/>
    </location>
</feature>
<dbReference type="InterPro" id="IPR049278">
    <property type="entry name" value="MS_channel_C"/>
</dbReference>
<feature type="domain" description="Mechanosensitive ion channel MscS" evidence="8">
    <location>
        <begin position="148"/>
        <end position="213"/>
    </location>
</feature>
<keyword evidence="4 7" id="KW-0812">Transmembrane</keyword>
<evidence type="ECO:0000256" key="1">
    <source>
        <dbReference type="ARBA" id="ARBA00004651"/>
    </source>
</evidence>
<dbReference type="EMBL" id="VSSQ01000443">
    <property type="protein sequence ID" value="MPL94826.1"/>
    <property type="molecule type" value="Genomic_DNA"/>
</dbReference>
<dbReference type="AlphaFoldDB" id="A0A644VU05"/>
<evidence type="ECO:0000256" key="4">
    <source>
        <dbReference type="ARBA" id="ARBA00022692"/>
    </source>
</evidence>
<dbReference type="InterPro" id="IPR011066">
    <property type="entry name" value="MscS_channel_C_sf"/>
</dbReference>
<feature type="transmembrane region" description="Helical" evidence="7">
    <location>
        <begin position="131"/>
        <end position="161"/>
    </location>
</feature>
<name>A0A644VU05_9ZZZZ</name>
<dbReference type="InterPro" id="IPR049142">
    <property type="entry name" value="MS_channel_1st"/>
</dbReference>
<dbReference type="InterPro" id="IPR011014">
    <property type="entry name" value="MscS_channel_TM-2"/>
</dbReference>
<feature type="transmembrane region" description="Helical" evidence="7">
    <location>
        <begin position="65"/>
        <end position="82"/>
    </location>
</feature>
<evidence type="ECO:0000256" key="2">
    <source>
        <dbReference type="ARBA" id="ARBA00008017"/>
    </source>
</evidence>
<dbReference type="InterPro" id="IPR045275">
    <property type="entry name" value="MscS_archaea/bacteria_type"/>
</dbReference>